<evidence type="ECO:0000256" key="1">
    <source>
        <dbReference type="ARBA" id="ARBA00000632"/>
    </source>
</evidence>
<reference evidence="10" key="1">
    <citation type="submission" date="2021-03" db="EMBL/GenBank/DDBJ databases">
        <title>Chromosome level genome of the anhydrobiotic midge Polypedilum vanderplanki.</title>
        <authorList>
            <person name="Yoshida Y."/>
            <person name="Kikawada T."/>
            <person name="Gusev O."/>
        </authorList>
    </citation>
    <scope>NUCLEOTIDE SEQUENCE</scope>
    <source>
        <strain evidence="10">NIAS01</strain>
        <tissue evidence="10">Whole body or cell culture</tissue>
    </source>
</reference>
<evidence type="ECO:0000256" key="4">
    <source>
        <dbReference type="ARBA" id="ARBA00022638"/>
    </source>
</evidence>
<keyword evidence="6" id="KW-0378">Hydrolase</keyword>
<dbReference type="PROSITE" id="PS00128">
    <property type="entry name" value="GLYCOSYL_HYDROL_F22_1"/>
    <property type="match status" value="4"/>
</dbReference>
<name>A0A9J6C971_POLVA</name>
<evidence type="ECO:0000256" key="7">
    <source>
        <dbReference type="RuleBase" id="RU004440"/>
    </source>
</evidence>
<evidence type="ECO:0000259" key="9">
    <source>
        <dbReference type="PROSITE" id="PS00128"/>
    </source>
</evidence>
<comment type="similarity">
    <text evidence="2 7">Belongs to the glycosyl hydrolase 22 family.</text>
</comment>
<comment type="catalytic activity">
    <reaction evidence="1">
        <text>Hydrolysis of (1-&gt;4)-beta-linkages between N-acetylmuramic acid and N-acetyl-D-glucosamine residues in a peptidoglycan and between N-acetyl-D-glucosamine residues in chitodextrins.</text>
        <dbReference type="EC" id="3.2.1.17"/>
    </reaction>
</comment>
<protein>
    <recommendedName>
        <fullName evidence="3">lysozyme</fullName>
        <ecNumber evidence="3">3.2.1.17</ecNumber>
    </recommendedName>
</protein>
<dbReference type="InterPro" id="IPR023346">
    <property type="entry name" value="Lysozyme-like_dom_sf"/>
</dbReference>
<evidence type="ECO:0000256" key="2">
    <source>
        <dbReference type="ARBA" id="ARBA00010859"/>
    </source>
</evidence>
<sequence>MLIFQIGVIIIILTLSNLITAKIYKKCELAKELSEVHGISWEDVATYTCIAEKQSNFNTQAVGEGQYFGMYQMSSEFWCDNYSIGKACNMHCRSLLDDDLSDDIKCMKIIIDEHQRISGNGFNAWPSGRQCQSLGTNYIAECSIDSNQVHSKYNNNNNYKKATPQQKKTSGNVGKGKVYERCELARELRFKHNIQMDHIATWICIAKHESNFNTSAIGRLNWDGSEDHGLFQISDIYWCGHDGKACGLKCDELEDNDISNDVECIKTIHAEHTRLFGDGFQAWAVYPRCKGQSESYINGCFDDSDNEIIPVKHHHPGIQQPTKPKISHHRSDTSSYKTGKVYDRCELALELRDKHNLPINQIATWVCIAKHESNFNTSAVGRLNWDGSKDHGLFQISDIYWCGGEDGKGCKLSCDDLKDNDISNDVECIKTIHAEHTRLFGDGFQAWAVYPRCKDQSENYIKGCFDDSSNEIIPFTPLPGIQQPKTTYTKTFNQRKQYNKGVVGKGKVYERCELAQELRFKHKISMEQVSTWVCIAKHESNFNTSAIGRLNWDGSEDHGLFQISDIYWCSTSGQGKGCNIACIDLEDNDITDDVECMLKIHEEHTFLSGDGFTAWAVYKPHCKGHTENYINGCFNDNENLIQVKPAIIQPTKPLTTSTTKKITQASQKIIPTTTNYRSSTMSTTEKAKSYETTTSEASTTNENYFDTTLFETTNSPIKYLWNTTSKSFTYQKTIQQKQSTNKPSTIISSSIGKLNEQKITTSTTTKLTTKSSFIKSTSINLKSSPKTKTTSKPLTTRTAFTTFSSTTRKPITQSQTTTRKGITPFDVFAFYLKDFPSKASSIQYEPIKFSDKSTVIFKKADTSTKANAPSPVTYSTTSLKSTTQKPQQFNVINDESYKTGNNLKTTTKSLSIYNLIPSHYISNSENIVKDFAHNRIGRVVSNITPHSFDYLLKLTTPRTFYG</sequence>
<proteinExistence type="inferred from homology"/>
<dbReference type="FunFam" id="1.10.530.10:FF:000001">
    <property type="entry name" value="Lysozyme C"/>
    <property type="match status" value="1"/>
</dbReference>
<feature type="domain" description="Glycosyl hydrolases family 22 (GH22)" evidence="9">
    <location>
        <begin position="246"/>
        <end position="264"/>
    </location>
</feature>
<organism evidence="10 11">
    <name type="scientific">Polypedilum vanderplanki</name>
    <name type="common">Sleeping chironomid midge</name>
    <dbReference type="NCBI Taxonomy" id="319348"/>
    <lineage>
        <taxon>Eukaryota</taxon>
        <taxon>Metazoa</taxon>
        <taxon>Ecdysozoa</taxon>
        <taxon>Arthropoda</taxon>
        <taxon>Hexapoda</taxon>
        <taxon>Insecta</taxon>
        <taxon>Pterygota</taxon>
        <taxon>Neoptera</taxon>
        <taxon>Endopterygota</taxon>
        <taxon>Diptera</taxon>
        <taxon>Nematocera</taxon>
        <taxon>Chironomoidea</taxon>
        <taxon>Chironomidae</taxon>
        <taxon>Chironominae</taxon>
        <taxon>Polypedilum</taxon>
        <taxon>Polypedilum</taxon>
    </lineage>
</organism>
<dbReference type="PROSITE" id="PS51348">
    <property type="entry name" value="GLYCOSYL_HYDROL_F22_2"/>
    <property type="match status" value="4"/>
</dbReference>
<evidence type="ECO:0000256" key="8">
    <source>
        <dbReference type="SAM" id="MobiDB-lite"/>
    </source>
</evidence>
<dbReference type="EC" id="3.2.1.17" evidence="3"/>
<dbReference type="Proteomes" id="UP001107558">
    <property type="component" value="Chromosome 2"/>
</dbReference>
<evidence type="ECO:0000313" key="11">
    <source>
        <dbReference type="Proteomes" id="UP001107558"/>
    </source>
</evidence>
<dbReference type="Gene3D" id="1.10.530.10">
    <property type="match status" value="4"/>
</dbReference>
<keyword evidence="6" id="KW-0326">Glycosidase</keyword>
<dbReference type="GO" id="GO:0031640">
    <property type="term" value="P:killing of cells of another organism"/>
    <property type="evidence" value="ECO:0007669"/>
    <property type="project" value="UniProtKB-KW"/>
</dbReference>
<dbReference type="InterPro" id="IPR019799">
    <property type="entry name" value="Glyco_hydro_22_CS"/>
</dbReference>
<keyword evidence="4" id="KW-0081">Bacteriolytic enzyme</keyword>
<feature type="domain" description="Glycosyl hydrolases family 22 (GH22)" evidence="9">
    <location>
        <begin position="578"/>
        <end position="596"/>
    </location>
</feature>
<keyword evidence="11" id="KW-1185">Reference proteome</keyword>
<dbReference type="SUPFAM" id="SSF53955">
    <property type="entry name" value="Lysozyme-like"/>
    <property type="match status" value="4"/>
</dbReference>
<gene>
    <name evidence="10" type="ORF">PVAND_008139</name>
</gene>
<feature type="region of interest" description="Disordered" evidence="8">
    <location>
        <begin position="315"/>
        <end position="335"/>
    </location>
</feature>
<feature type="domain" description="Glycosyl hydrolases family 22 (GH22)" evidence="9">
    <location>
        <begin position="410"/>
        <end position="428"/>
    </location>
</feature>
<dbReference type="PRINTS" id="PR00135">
    <property type="entry name" value="LYZLACT"/>
</dbReference>
<accession>A0A9J6C971</accession>
<dbReference type="AlphaFoldDB" id="A0A9J6C971"/>
<dbReference type="InterPro" id="IPR001916">
    <property type="entry name" value="Glyco_hydro_22"/>
</dbReference>
<dbReference type="PANTHER" id="PTHR11407">
    <property type="entry name" value="LYSOZYME C"/>
    <property type="match status" value="1"/>
</dbReference>
<keyword evidence="4" id="KW-0929">Antimicrobial</keyword>
<dbReference type="EMBL" id="JADBJN010000002">
    <property type="protein sequence ID" value="KAG5678469.1"/>
    <property type="molecule type" value="Genomic_DNA"/>
</dbReference>
<dbReference type="GO" id="GO:0042742">
    <property type="term" value="P:defense response to bacterium"/>
    <property type="evidence" value="ECO:0007669"/>
    <property type="project" value="UniProtKB-KW"/>
</dbReference>
<dbReference type="PANTHER" id="PTHR11407:SF63">
    <property type="entry name" value="LYSOZYME C"/>
    <property type="match status" value="1"/>
</dbReference>
<dbReference type="SMART" id="SM00263">
    <property type="entry name" value="LYZ1"/>
    <property type="match status" value="4"/>
</dbReference>
<dbReference type="GO" id="GO:0003796">
    <property type="term" value="F:lysozyme activity"/>
    <property type="evidence" value="ECO:0007669"/>
    <property type="project" value="UniProtKB-EC"/>
</dbReference>
<keyword evidence="5" id="KW-1015">Disulfide bond</keyword>
<dbReference type="OrthoDB" id="17373at2759"/>
<feature type="domain" description="Glycosyl hydrolases family 22 (GH22)" evidence="9">
    <location>
        <begin position="88"/>
        <end position="106"/>
    </location>
</feature>
<dbReference type="Pfam" id="PF00062">
    <property type="entry name" value="Lys"/>
    <property type="match status" value="4"/>
</dbReference>
<dbReference type="CDD" id="cd16899">
    <property type="entry name" value="LYZ_C_invert"/>
    <property type="match status" value="3"/>
</dbReference>
<evidence type="ECO:0000313" key="10">
    <source>
        <dbReference type="EMBL" id="KAG5678469.1"/>
    </source>
</evidence>
<comment type="caution">
    <text evidence="10">The sequence shown here is derived from an EMBL/GenBank/DDBJ whole genome shotgun (WGS) entry which is preliminary data.</text>
</comment>
<evidence type="ECO:0000256" key="3">
    <source>
        <dbReference type="ARBA" id="ARBA00012732"/>
    </source>
</evidence>
<evidence type="ECO:0000256" key="5">
    <source>
        <dbReference type="ARBA" id="ARBA00023157"/>
    </source>
</evidence>
<feature type="region of interest" description="Disordered" evidence="8">
    <location>
        <begin position="676"/>
        <end position="695"/>
    </location>
</feature>
<evidence type="ECO:0000256" key="6">
    <source>
        <dbReference type="ARBA" id="ARBA00023295"/>
    </source>
</evidence>